<keyword evidence="2" id="KW-1185">Reference proteome</keyword>
<dbReference type="Proteomes" id="UP000030755">
    <property type="component" value="Unassembled WGS sequence"/>
</dbReference>
<sequence>MNVQLFLFVSAVKRYKNIHDELFRDCNTYANETLLIQYEHDKTFWHPTLISFDSRLPERFSTFVKRRREKLDLKKYLPLLAVEIQRMEQSIDCYFPHSLYSQCRKAISMFKSQTTRLNELVDTLMQTKTRDEIFDLLTEILDLKFIRKKIVNDIIEISSFLKECDDI</sequence>
<dbReference type="EMBL" id="KE561209">
    <property type="protein sequence ID" value="EPZ31796.1"/>
    <property type="molecule type" value="Genomic_DNA"/>
</dbReference>
<reference evidence="1 2" key="1">
    <citation type="journal article" date="2013" name="Curr. Biol.">
        <title>Shared signatures of parasitism and phylogenomics unite Cryptomycota and microsporidia.</title>
        <authorList>
            <person name="James T.Y."/>
            <person name="Pelin A."/>
            <person name="Bonen L."/>
            <person name="Ahrendt S."/>
            <person name="Sain D."/>
            <person name="Corradi N."/>
            <person name="Stajich J.E."/>
        </authorList>
    </citation>
    <scope>NUCLEOTIDE SEQUENCE [LARGE SCALE GENOMIC DNA]</scope>
    <source>
        <strain evidence="1 2">CSF55</strain>
    </source>
</reference>
<dbReference type="AlphaFoldDB" id="A0A075AP52"/>
<name>A0A075AP52_ROZAC</name>
<gene>
    <name evidence="1" type="ORF">O9G_000275</name>
</gene>
<organism evidence="1 2">
    <name type="scientific">Rozella allomycis (strain CSF55)</name>
    <dbReference type="NCBI Taxonomy" id="988480"/>
    <lineage>
        <taxon>Eukaryota</taxon>
        <taxon>Fungi</taxon>
        <taxon>Fungi incertae sedis</taxon>
        <taxon>Cryptomycota</taxon>
        <taxon>Cryptomycota incertae sedis</taxon>
        <taxon>Rozella</taxon>
    </lineage>
</organism>
<proteinExistence type="predicted"/>
<evidence type="ECO:0000313" key="2">
    <source>
        <dbReference type="Proteomes" id="UP000030755"/>
    </source>
</evidence>
<protein>
    <submittedName>
        <fullName evidence="1">Uncharacterized protein</fullName>
    </submittedName>
</protein>
<accession>A0A075AP52</accession>
<dbReference type="HOGENOM" id="CLU_1595482_0_0_1"/>
<evidence type="ECO:0000313" key="1">
    <source>
        <dbReference type="EMBL" id="EPZ31796.1"/>
    </source>
</evidence>